<feature type="region of interest" description="Disordered" evidence="2">
    <location>
        <begin position="97"/>
        <end position="181"/>
    </location>
</feature>
<feature type="compositionally biased region" description="Low complexity" evidence="2">
    <location>
        <begin position="53"/>
        <end position="69"/>
    </location>
</feature>
<feature type="region of interest" description="Disordered" evidence="2">
    <location>
        <begin position="29"/>
        <end position="85"/>
    </location>
</feature>
<accession>A0AB39ZZN4</accession>
<dbReference type="Pfam" id="PF00379">
    <property type="entry name" value="Chitin_bind_4"/>
    <property type="match status" value="1"/>
</dbReference>
<feature type="compositionally biased region" description="Acidic residues" evidence="2">
    <location>
        <begin position="124"/>
        <end position="156"/>
    </location>
</feature>
<evidence type="ECO:0000313" key="4">
    <source>
        <dbReference type="Proteomes" id="UP001652628"/>
    </source>
</evidence>
<organism evidence="4 5">
    <name type="scientific">Drosophila suzukii</name>
    <name type="common">Spotted-wing drosophila fruit fly</name>
    <dbReference type="NCBI Taxonomy" id="28584"/>
    <lineage>
        <taxon>Eukaryota</taxon>
        <taxon>Metazoa</taxon>
        <taxon>Ecdysozoa</taxon>
        <taxon>Arthropoda</taxon>
        <taxon>Hexapoda</taxon>
        <taxon>Insecta</taxon>
        <taxon>Pterygota</taxon>
        <taxon>Neoptera</taxon>
        <taxon>Endopterygota</taxon>
        <taxon>Diptera</taxon>
        <taxon>Brachycera</taxon>
        <taxon>Muscomorpha</taxon>
        <taxon>Ephydroidea</taxon>
        <taxon>Drosophilidae</taxon>
        <taxon>Drosophila</taxon>
        <taxon>Sophophora</taxon>
    </lineage>
</organism>
<evidence type="ECO:0000256" key="3">
    <source>
        <dbReference type="SAM" id="SignalP"/>
    </source>
</evidence>
<gene>
    <name evidence="5" type="primary">LOC108021786</name>
</gene>
<evidence type="ECO:0000313" key="5">
    <source>
        <dbReference type="RefSeq" id="XP_016946079.2"/>
    </source>
</evidence>
<dbReference type="PROSITE" id="PS51155">
    <property type="entry name" value="CHIT_BIND_RR_2"/>
    <property type="match status" value="1"/>
</dbReference>
<dbReference type="InterPro" id="IPR000618">
    <property type="entry name" value="Insect_cuticle"/>
</dbReference>
<keyword evidence="3" id="KW-0732">Signal</keyword>
<feature type="chain" id="PRO_5046883625" evidence="3">
    <location>
        <begin position="24"/>
        <end position="289"/>
    </location>
</feature>
<feature type="compositionally biased region" description="Pro residues" evidence="2">
    <location>
        <begin position="160"/>
        <end position="170"/>
    </location>
</feature>
<evidence type="ECO:0000256" key="2">
    <source>
        <dbReference type="SAM" id="MobiDB-lite"/>
    </source>
</evidence>
<dbReference type="RefSeq" id="XP_016946079.2">
    <property type="nucleotide sequence ID" value="XM_017090590.4"/>
</dbReference>
<proteinExistence type="predicted"/>
<dbReference type="AlphaFoldDB" id="A0AB39ZZN4"/>
<evidence type="ECO:0000256" key="1">
    <source>
        <dbReference type="PROSITE-ProRule" id="PRU00497"/>
    </source>
</evidence>
<keyword evidence="4" id="KW-1185">Reference proteome</keyword>
<dbReference type="Proteomes" id="UP001652628">
    <property type="component" value="Chromosome X"/>
</dbReference>
<protein>
    <submittedName>
        <fullName evidence="5">Death domain-associated protein 6</fullName>
    </submittedName>
</protein>
<dbReference type="GO" id="GO:0042302">
    <property type="term" value="F:structural constituent of cuticle"/>
    <property type="evidence" value="ECO:0007669"/>
    <property type="project" value="UniProtKB-UniRule"/>
</dbReference>
<keyword evidence="1" id="KW-0193">Cuticle</keyword>
<reference evidence="5" key="1">
    <citation type="submission" date="2025-08" db="UniProtKB">
        <authorList>
            <consortium name="RefSeq"/>
        </authorList>
    </citation>
    <scope>IDENTIFICATION</scope>
</reference>
<name>A0AB39ZZN4_DROSZ</name>
<sequence length="289" mass="32126">MPSSRYHLLQLQLLLSTLLLVAGQRSPVRVPPQDLQLPNFGGESFERFGGGARSVSGSGSESSSASSESQETSDEMREQLKELLGNQLSNAFAPLATTPFTRRQPGIVSPASGTAARSQLASDADPDQDQDQEQEANEEESPEEEEGNGEEAEEQEATPQPQPLPPPLPQPAGGEEEPTGGQVEEVEDYNAWRDNFYDLNEDGSYVYGYSIPHGVRRWERGFYSKEQHGQVVQGFYVQPRHDSQGLRFELRCYRADSNGYQPLPVEFLRTPPIVRRDEVPQVNCFRLQG</sequence>
<dbReference type="GeneID" id="108021786"/>
<feature type="signal peptide" evidence="3">
    <location>
        <begin position="1"/>
        <end position="23"/>
    </location>
</feature>